<dbReference type="EMBL" id="GG663736">
    <property type="protein sequence ID" value="EEH59663.1"/>
    <property type="molecule type" value="Genomic_DNA"/>
</dbReference>
<dbReference type="AlphaFoldDB" id="C1MJX6"/>
<evidence type="ECO:0000313" key="2">
    <source>
        <dbReference type="EMBL" id="EEH59663.1"/>
    </source>
</evidence>
<feature type="compositionally biased region" description="Low complexity" evidence="1">
    <location>
        <begin position="14"/>
        <end position="23"/>
    </location>
</feature>
<gene>
    <name evidence="2" type="ORF">MICPUCDRAFT_55139</name>
</gene>
<protein>
    <submittedName>
        <fullName evidence="2">Predicted protein</fullName>
    </submittedName>
</protein>
<dbReference type="Gene3D" id="3.40.50.150">
    <property type="entry name" value="Vaccinia Virus protein VP39"/>
    <property type="match status" value="1"/>
</dbReference>
<name>C1MJX6_MICPC</name>
<proteinExistence type="predicted"/>
<feature type="region of interest" description="Disordered" evidence="1">
    <location>
        <begin position="1"/>
        <end position="35"/>
    </location>
</feature>
<feature type="region of interest" description="Disordered" evidence="1">
    <location>
        <begin position="208"/>
        <end position="229"/>
    </location>
</feature>
<dbReference type="SUPFAM" id="SSF53335">
    <property type="entry name" value="S-adenosyl-L-methionine-dependent methyltransferases"/>
    <property type="match status" value="1"/>
</dbReference>
<organism evidence="3">
    <name type="scientific">Micromonas pusilla (strain CCMP1545)</name>
    <name type="common">Picoplanktonic green alga</name>
    <dbReference type="NCBI Taxonomy" id="564608"/>
    <lineage>
        <taxon>Eukaryota</taxon>
        <taxon>Viridiplantae</taxon>
        <taxon>Chlorophyta</taxon>
        <taxon>Mamiellophyceae</taxon>
        <taxon>Mamiellales</taxon>
        <taxon>Mamiellaceae</taxon>
        <taxon>Micromonas</taxon>
    </lineage>
</organism>
<keyword evidence="3" id="KW-1185">Reference proteome</keyword>
<dbReference type="PANTHER" id="PTHR39290:SF6">
    <property type="entry name" value="S-ADENOSYL-L-METHIONINE-DEPENDENT METHYLTRANSFERASES SUPERFAMILY PROTEIN"/>
    <property type="match status" value="1"/>
</dbReference>
<dbReference type="PANTHER" id="PTHR39290">
    <property type="entry name" value="C3H1-TYPE DOMAIN-CONTAINING PROTEIN-RELATED"/>
    <property type="match status" value="1"/>
</dbReference>
<dbReference type="GeneID" id="9681448"/>
<dbReference type="KEGG" id="mpp:MICPUCDRAFT_55139"/>
<dbReference type="RefSeq" id="XP_003056287.1">
    <property type="nucleotide sequence ID" value="XM_003056241.1"/>
</dbReference>
<evidence type="ECO:0000256" key="1">
    <source>
        <dbReference type="SAM" id="MobiDB-lite"/>
    </source>
</evidence>
<accession>C1MJX6</accession>
<dbReference type="InterPro" id="IPR029063">
    <property type="entry name" value="SAM-dependent_MTases_sf"/>
</dbReference>
<evidence type="ECO:0000313" key="3">
    <source>
        <dbReference type="Proteomes" id="UP000001876"/>
    </source>
</evidence>
<feature type="compositionally biased region" description="Acidic residues" evidence="1">
    <location>
        <begin position="211"/>
        <end position="229"/>
    </location>
</feature>
<reference evidence="2 3" key="1">
    <citation type="journal article" date="2009" name="Science">
        <title>Green evolution and dynamic adaptations revealed by genomes of the marine picoeukaryotes Micromonas.</title>
        <authorList>
            <person name="Worden A.Z."/>
            <person name="Lee J.H."/>
            <person name="Mock T."/>
            <person name="Rouze P."/>
            <person name="Simmons M.P."/>
            <person name="Aerts A.L."/>
            <person name="Allen A.E."/>
            <person name="Cuvelier M.L."/>
            <person name="Derelle E."/>
            <person name="Everett M.V."/>
            <person name="Foulon E."/>
            <person name="Grimwood J."/>
            <person name="Gundlach H."/>
            <person name="Henrissat B."/>
            <person name="Napoli C."/>
            <person name="McDonald S.M."/>
            <person name="Parker M.S."/>
            <person name="Rombauts S."/>
            <person name="Salamov A."/>
            <person name="Von Dassow P."/>
            <person name="Badger J.H."/>
            <person name="Coutinho P.M."/>
            <person name="Demir E."/>
            <person name="Dubchak I."/>
            <person name="Gentemann C."/>
            <person name="Eikrem W."/>
            <person name="Gready J.E."/>
            <person name="John U."/>
            <person name="Lanier W."/>
            <person name="Lindquist E.A."/>
            <person name="Lucas S."/>
            <person name="Mayer K.F."/>
            <person name="Moreau H."/>
            <person name="Not F."/>
            <person name="Otillar R."/>
            <person name="Panaud O."/>
            <person name="Pangilinan J."/>
            <person name="Paulsen I."/>
            <person name="Piegu B."/>
            <person name="Poliakov A."/>
            <person name="Robbens S."/>
            <person name="Schmutz J."/>
            <person name="Toulza E."/>
            <person name="Wyss T."/>
            <person name="Zelensky A."/>
            <person name="Zhou K."/>
            <person name="Armbrust E.V."/>
            <person name="Bhattacharya D."/>
            <person name="Goodenough U.W."/>
            <person name="Van de Peer Y."/>
            <person name="Grigoriev I.V."/>
        </authorList>
    </citation>
    <scope>NUCLEOTIDE SEQUENCE [LARGE SCALE GENOMIC DNA]</scope>
    <source>
        <strain evidence="2 3">CCMP1545</strain>
    </source>
</reference>
<dbReference type="STRING" id="564608.C1MJX6"/>
<dbReference type="OrthoDB" id="5411518at2759"/>
<dbReference type="Proteomes" id="UP000001876">
    <property type="component" value="Unassembled WGS sequence"/>
</dbReference>
<sequence length="293" mass="30750">MAPTAMEDVEFPADDAGGAATTAAPPPPPPPLHDAAAVESLPSIARWSDSRGGVSADPRAGWVPMAFRPLTRAFHSVVPGADAVDAVARLNLPILDAACGNGYWTATLRARGVEVIAAVDPSSVSASAAAAAFVDDVTWAGGDAGVVARLAATRANAALLITPSSRLDDDEEVEEEVDDDDAAPWDDRCLRAWRGDVLVHVGEWAATSVHDDDDDDDDEGGNDADADDLENVIGAGATSESWPRGTRSVSRPHGVTTSAAFQARVARDFERVAVVAVPCWPGRRDDLTIWKRR</sequence>
<feature type="region of interest" description="Disordered" evidence="1">
    <location>
        <begin position="235"/>
        <end position="254"/>
    </location>
</feature>